<protein>
    <recommendedName>
        <fullName evidence="3">Gamma-glutamyl kinase</fullName>
    </recommendedName>
</protein>
<sequence>MLVFHNKRLVIFAVPKTGSTALEDALGPHASLAIQSPPSQRHMNWGAYAAQWQPVLKRIYGIRPEGMAVLREPVARLRSWYRYRAQAQFDGTEWSCAHLDFDRFIAASLAPDPPPCARIGSQDKFVMGDTGQVQIAHLFDYAQMPVMLDWLSARLGREVALAARNRSPGLPAPLDPELEARLRAARAAEFDLYDRVAALGHLHTP</sequence>
<keyword evidence="2" id="KW-1185">Reference proteome</keyword>
<evidence type="ECO:0000313" key="1">
    <source>
        <dbReference type="EMBL" id="ABV92694.1"/>
    </source>
</evidence>
<evidence type="ECO:0008006" key="3">
    <source>
        <dbReference type="Google" id="ProtNLM"/>
    </source>
</evidence>
<dbReference type="EMBL" id="CP000830">
    <property type="protein sequence ID" value="ABV92694.1"/>
    <property type="molecule type" value="Genomic_DNA"/>
</dbReference>
<dbReference type="OrthoDB" id="7687351at2"/>
<dbReference type="KEGG" id="dsh:Dshi_0949"/>
<dbReference type="eggNOG" id="ENOG5031EKP">
    <property type="taxonomic scope" value="Bacteria"/>
</dbReference>
<dbReference type="InterPro" id="IPR027417">
    <property type="entry name" value="P-loop_NTPase"/>
</dbReference>
<dbReference type="SUPFAM" id="SSF52540">
    <property type="entry name" value="P-loop containing nucleoside triphosphate hydrolases"/>
    <property type="match status" value="1"/>
</dbReference>
<gene>
    <name evidence="1" type="ordered locus">Dshi_0949</name>
</gene>
<dbReference type="RefSeq" id="WP_012177626.1">
    <property type="nucleotide sequence ID" value="NC_009952.1"/>
</dbReference>
<accession>A8LRY7</accession>
<dbReference type="Proteomes" id="UP000006833">
    <property type="component" value="Chromosome"/>
</dbReference>
<reference evidence="2" key="1">
    <citation type="journal article" date="2010" name="ISME J.">
        <title>The complete genome sequence of the algal symbiont Dinoroseobacter shibae: a hitchhiker's guide to life in the sea.</title>
        <authorList>
            <person name="Wagner-Dobler I."/>
            <person name="Ballhausen B."/>
            <person name="Berger M."/>
            <person name="Brinkhoff T."/>
            <person name="Buchholz I."/>
            <person name="Bunk B."/>
            <person name="Cypionka H."/>
            <person name="Daniel R."/>
            <person name="Drepper T."/>
            <person name="Gerdts G."/>
            <person name="Hahnke S."/>
            <person name="Han C."/>
            <person name="Jahn D."/>
            <person name="Kalhoefer D."/>
            <person name="Kiss H."/>
            <person name="Klenk H.P."/>
            <person name="Kyrpides N."/>
            <person name="Liebl W."/>
            <person name="Liesegang H."/>
            <person name="Meincke L."/>
            <person name="Pati A."/>
            <person name="Petersen J."/>
            <person name="Piekarski T."/>
            <person name="Pommerenke C."/>
            <person name="Pradella S."/>
            <person name="Pukall R."/>
            <person name="Rabus R."/>
            <person name="Stackebrandt E."/>
            <person name="Thole S."/>
            <person name="Thompson L."/>
            <person name="Tielen P."/>
            <person name="Tomasch J."/>
            <person name="von Jan M."/>
            <person name="Wanphrut N."/>
            <person name="Wichels A."/>
            <person name="Zech H."/>
            <person name="Simon M."/>
        </authorList>
    </citation>
    <scope>NUCLEOTIDE SEQUENCE [LARGE SCALE GENOMIC DNA]</scope>
    <source>
        <strain evidence="2">DSM 16493 / NCIMB 14021 / DFL 12</strain>
    </source>
</reference>
<evidence type="ECO:0000313" key="2">
    <source>
        <dbReference type="Proteomes" id="UP000006833"/>
    </source>
</evidence>
<proteinExistence type="predicted"/>
<dbReference type="STRING" id="398580.Dshi_0949"/>
<dbReference type="HOGENOM" id="CLU_095248_0_0_5"/>
<name>A8LRY7_DINSH</name>
<dbReference type="AlphaFoldDB" id="A8LRY7"/>
<organism evidence="1 2">
    <name type="scientific">Dinoroseobacter shibae (strain DSM 16493 / NCIMB 14021 / DFL 12)</name>
    <dbReference type="NCBI Taxonomy" id="398580"/>
    <lineage>
        <taxon>Bacteria</taxon>
        <taxon>Pseudomonadati</taxon>
        <taxon>Pseudomonadota</taxon>
        <taxon>Alphaproteobacteria</taxon>
        <taxon>Rhodobacterales</taxon>
        <taxon>Roseobacteraceae</taxon>
        <taxon>Dinoroseobacter</taxon>
    </lineage>
</organism>